<dbReference type="Proteomes" id="UP000295124">
    <property type="component" value="Unassembled WGS sequence"/>
</dbReference>
<evidence type="ECO:0000256" key="1">
    <source>
        <dbReference type="ARBA" id="ARBA00023002"/>
    </source>
</evidence>
<keyword evidence="4" id="KW-1185">Reference proteome</keyword>
<dbReference type="OrthoDB" id="5738121at2"/>
<dbReference type="SUPFAM" id="SSF51735">
    <property type="entry name" value="NAD(P)-binding Rossmann-fold domains"/>
    <property type="match status" value="1"/>
</dbReference>
<name>A0A4V2YPX1_9ACTN</name>
<dbReference type="AlphaFoldDB" id="A0A4V2YPX1"/>
<keyword evidence="1" id="KW-0560">Oxidoreductase</keyword>
<dbReference type="InterPro" id="IPR028939">
    <property type="entry name" value="P5C_Rdtase_cat_N"/>
</dbReference>
<dbReference type="InterPro" id="IPR036291">
    <property type="entry name" value="NAD(P)-bd_dom_sf"/>
</dbReference>
<sequence>MRIGTVGNGGMAEALGRHWVRAGHEVMIGGRDPERAAATAARIGAHAGSLREATSYGEVVLLAVPAEVVVETVAGLEVAAGKVLIDCTNAIDHRDFTLARTATAEAVSGVAPHAQVVKGFNLAPDTVWRDGAKGLGVPLCGESAAVERVAELVRDVGGVPVAAGGLVRARLLEATAAFAIGIWASGGDVRGLFAPLSAAIGTAAPSA</sequence>
<organism evidence="3 4">
    <name type="scientific">Kribbella antibiotica</name>
    <dbReference type="NCBI Taxonomy" id="190195"/>
    <lineage>
        <taxon>Bacteria</taxon>
        <taxon>Bacillati</taxon>
        <taxon>Actinomycetota</taxon>
        <taxon>Actinomycetes</taxon>
        <taxon>Propionibacteriales</taxon>
        <taxon>Kribbellaceae</taxon>
        <taxon>Kribbella</taxon>
    </lineage>
</organism>
<dbReference type="EMBL" id="SMKX01000030">
    <property type="protein sequence ID" value="TDD59857.1"/>
    <property type="molecule type" value="Genomic_DNA"/>
</dbReference>
<evidence type="ECO:0000313" key="3">
    <source>
        <dbReference type="EMBL" id="TDD59857.1"/>
    </source>
</evidence>
<feature type="domain" description="Pyrroline-5-carboxylate reductase catalytic N-terminal" evidence="2">
    <location>
        <begin position="2"/>
        <end position="89"/>
    </location>
</feature>
<accession>A0A4V2YPX1</accession>
<evidence type="ECO:0000313" key="4">
    <source>
        <dbReference type="Proteomes" id="UP000295124"/>
    </source>
</evidence>
<dbReference type="GO" id="GO:0016491">
    <property type="term" value="F:oxidoreductase activity"/>
    <property type="evidence" value="ECO:0007669"/>
    <property type="project" value="UniProtKB-KW"/>
</dbReference>
<reference evidence="3 4" key="1">
    <citation type="submission" date="2019-03" db="EMBL/GenBank/DDBJ databases">
        <title>Draft genome sequences of novel Actinobacteria.</title>
        <authorList>
            <person name="Sahin N."/>
            <person name="Ay H."/>
            <person name="Saygin H."/>
        </authorList>
    </citation>
    <scope>NUCLEOTIDE SEQUENCE [LARGE SCALE GENOMIC DNA]</scope>
    <source>
        <strain evidence="3 4">JCM 13523</strain>
    </source>
</reference>
<proteinExistence type="predicted"/>
<dbReference type="InterPro" id="IPR051267">
    <property type="entry name" value="STEAP_metalloreductase"/>
</dbReference>
<protein>
    <submittedName>
        <fullName evidence="3">NADP oxidoreductase</fullName>
    </submittedName>
</protein>
<dbReference type="PANTHER" id="PTHR14239">
    <property type="entry name" value="DUDULIN-RELATED"/>
    <property type="match status" value="1"/>
</dbReference>
<gene>
    <name evidence="3" type="ORF">E1263_13040</name>
</gene>
<comment type="caution">
    <text evidence="3">The sequence shown here is derived from an EMBL/GenBank/DDBJ whole genome shotgun (WGS) entry which is preliminary data.</text>
</comment>
<dbReference type="PANTHER" id="PTHR14239:SF10">
    <property type="entry name" value="REDUCTASE"/>
    <property type="match status" value="1"/>
</dbReference>
<evidence type="ECO:0000259" key="2">
    <source>
        <dbReference type="Pfam" id="PF03807"/>
    </source>
</evidence>
<dbReference type="Gene3D" id="3.40.50.720">
    <property type="entry name" value="NAD(P)-binding Rossmann-like Domain"/>
    <property type="match status" value="1"/>
</dbReference>
<dbReference type="RefSeq" id="WP_132167528.1">
    <property type="nucleotide sequence ID" value="NZ_SMKX01000030.1"/>
</dbReference>
<dbReference type="Pfam" id="PF03807">
    <property type="entry name" value="F420_oxidored"/>
    <property type="match status" value="1"/>
</dbReference>